<proteinExistence type="predicted"/>
<evidence type="ECO:0000313" key="1">
    <source>
        <dbReference type="EMBL" id="KAL3667916.1"/>
    </source>
</evidence>
<sequence length="138" mass="15707">MLNSKYQGKKANQGEVLMTLYALHTTVLDCSKELRDYQSTGAHRMAFRPEDLTQMASSTRKLLHDAFHSRLFSRYTDRNVMEKCLFVLEMQLFLHPNFKSFGGFLKRIVTLCNAGENSAATGGGKRNFAKIKKMSMTT</sequence>
<dbReference type="Proteomes" id="UP001632037">
    <property type="component" value="Unassembled WGS sequence"/>
</dbReference>
<accession>A0ABD3FQF3</accession>
<organism evidence="1 2">
    <name type="scientific">Phytophthora oleae</name>
    <dbReference type="NCBI Taxonomy" id="2107226"/>
    <lineage>
        <taxon>Eukaryota</taxon>
        <taxon>Sar</taxon>
        <taxon>Stramenopiles</taxon>
        <taxon>Oomycota</taxon>
        <taxon>Peronosporomycetes</taxon>
        <taxon>Peronosporales</taxon>
        <taxon>Peronosporaceae</taxon>
        <taxon>Phytophthora</taxon>
    </lineage>
</organism>
<keyword evidence="2" id="KW-1185">Reference proteome</keyword>
<gene>
    <name evidence="1" type="ORF">V7S43_006794</name>
</gene>
<reference evidence="1 2" key="1">
    <citation type="submission" date="2024-09" db="EMBL/GenBank/DDBJ databases">
        <title>Genome sequencing and assembly of Phytophthora oleae, isolate VK10A, causative agent of rot of olive drupes.</title>
        <authorList>
            <person name="Conti Taguali S."/>
            <person name="Riolo M."/>
            <person name="La Spada F."/>
            <person name="Cacciola S.O."/>
            <person name="Dionisio G."/>
        </authorList>
    </citation>
    <scope>NUCLEOTIDE SEQUENCE [LARGE SCALE GENOMIC DNA]</scope>
    <source>
        <strain evidence="1 2">VK10A</strain>
    </source>
</reference>
<dbReference type="AlphaFoldDB" id="A0ABD3FQF3"/>
<protein>
    <submittedName>
        <fullName evidence="1">Uncharacterized protein</fullName>
    </submittedName>
</protein>
<evidence type="ECO:0000313" key="2">
    <source>
        <dbReference type="Proteomes" id="UP001632037"/>
    </source>
</evidence>
<comment type="caution">
    <text evidence="1">The sequence shown here is derived from an EMBL/GenBank/DDBJ whole genome shotgun (WGS) entry which is preliminary data.</text>
</comment>
<name>A0ABD3FQF3_9STRA</name>
<dbReference type="EMBL" id="JBIMZQ010000012">
    <property type="protein sequence ID" value="KAL3667916.1"/>
    <property type="molecule type" value="Genomic_DNA"/>
</dbReference>